<protein>
    <submittedName>
        <fullName evidence="1">Uncharacterized protein</fullName>
    </submittedName>
</protein>
<proteinExistence type="predicted"/>
<dbReference type="EMBL" id="BARS01025773">
    <property type="protein sequence ID" value="GAG08008.1"/>
    <property type="molecule type" value="Genomic_DNA"/>
</dbReference>
<sequence>DFPLPEKGETPFNKMLELLVVKISLHGMELDEYQKVLVADLLECTLFKMSEAIDEVIACFYEGKSCLSDQILTEIITTWKKNLKKYDRTYIEKLDEISDVAITGLKALFTEKDKISEFLGIIGQILVYRGFVCADPQLEKLTKDIFRQTFLLIDTNVLISYLCQGSLDNDEIVWLLDSCKEIGIKIKLLEGTKDEFERTLLKDNIRHSILTSKDDADLNFGDRDIPLGYTRRWHKLGSWKKYIRYLEGGPDTFLKKFNGELFKIEIG</sequence>
<gene>
    <name evidence="1" type="ORF">S01H1_40686</name>
</gene>
<evidence type="ECO:0000313" key="1">
    <source>
        <dbReference type="EMBL" id="GAG08008.1"/>
    </source>
</evidence>
<reference evidence="1" key="1">
    <citation type="journal article" date="2014" name="Front. Microbiol.">
        <title>High frequency of phylogenetically diverse reductive dehalogenase-homologous genes in deep subseafloor sedimentary metagenomes.</title>
        <authorList>
            <person name="Kawai M."/>
            <person name="Futagami T."/>
            <person name="Toyoda A."/>
            <person name="Takaki Y."/>
            <person name="Nishi S."/>
            <person name="Hori S."/>
            <person name="Arai W."/>
            <person name="Tsubouchi T."/>
            <person name="Morono Y."/>
            <person name="Uchiyama I."/>
            <person name="Ito T."/>
            <person name="Fujiyama A."/>
            <person name="Inagaki F."/>
            <person name="Takami H."/>
        </authorList>
    </citation>
    <scope>NUCLEOTIDE SEQUENCE</scope>
    <source>
        <strain evidence="1">Expedition CK06-06</strain>
    </source>
</reference>
<accession>X0V6B4</accession>
<name>X0V6B4_9ZZZZ</name>
<comment type="caution">
    <text evidence="1">The sequence shown here is derived from an EMBL/GenBank/DDBJ whole genome shotgun (WGS) entry which is preliminary data.</text>
</comment>
<organism evidence="1">
    <name type="scientific">marine sediment metagenome</name>
    <dbReference type="NCBI Taxonomy" id="412755"/>
    <lineage>
        <taxon>unclassified sequences</taxon>
        <taxon>metagenomes</taxon>
        <taxon>ecological metagenomes</taxon>
    </lineage>
</organism>
<feature type="non-terminal residue" evidence="1">
    <location>
        <position position="267"/>
    </location>
</feature>
<feature type="non-terminal residue" evidence="1">
    <location>
        <position position="1"/>
    </location>
</feature>
<dbReference type="AlphaFoldDB" id="X0V6B4"/>